<dbReference type="PANTHER" id="PTHR10408">
    <property type="entry name" value="STEROL O-ACYLTRANSFERASE"/>
    <property type="match status" value="1"/>
</dbReference>
<feature type="transmembrane region" description="Helical" evidence="11">
    <location>
        <begin position="180"/>
        <end position="198"/>
    </location>
</feature>
<name>A0A5N4A705_PHOPY</name>
<evidence type="ECO:0000313" key="12">
    <source>
        <dbReference type="EMBL" id="KAB0793101.1"/>
    </source>
</evidence>
<keyword evidence="8 9" id="KW-0012">Acyltransferase</keyword>
<dbReference type="PIRSF" id="PIRSF000439">
    <property type="entry name" value="Oat_ACAT_DAG_ARE"/>
    <property type="match status" value="1"/>
</dbReference>
<keyword evidence="5 9" id="KW-0256">Endoplasmic reticulum</keyword>
<dbReference type="AlphaFoldDB" id="A0A5N4A705"/>
<organism evidence="12 13">
    <name type="scientific">Photinus pyralis</name>
    <name type="common">Common eastern firefly</name>
    <name type="synonym">Lampyris pyralis</name>
    <dbReference type="NCBI Taxonomy" id="7054"/>
    <lineage>
        <taxon>Eukaryota</taxon>
        <taxon>Metazoa</taxon>
        <taxon>Ecdysozoa</taxon>
        <taxon>Arthropoda</taxon>
        <taxon>Hexapoda</taxon>
        <taxon>Insecta</taxon>
        <taxon>Pterygota</taxon>
        <taxon>Neoptera</taxon>
        <taxon>Endopterygota</taxon>
        <taxon>Coleoptera</taxon>
        <taxon>Polyphaga</taxon>
        <taxon>Elateriformia</taxon>
        <taxon>Elateroidea</taxon>
        <taxon>Lampyridae</taxon>
        <taxon>Lampyrinae</taxon>
        <taxon>Photinus</taxon>
    </lineage>
</organism>
<feature type="transmembrane region" description="Helical" evidence="11">
    <location>
        <begin position="113"/>
        <end position="136"/>
    </location>
</feature>
<dbReference type="InParanoid" id="A0A5N4A705"/>
<keyword evidence="7 9" id="KW-0472">Membrane</keyword>
<dbReference type="GO" id="GO:0008374">
    <property type="term" value="F:O-acyltransferase activity"/>
    <property type="evidence" value="ECO:0007669"/>
    <property type="project" value="InterPro"/>
</dbReference>
<gene>
    <name evidence="12" type="ORF">PPYR_12721</name>
</gene>
<sequence length="427" mass="50116">MKSNGKHAETRDPSKKVFSERESLLTELKKDKHFQYVFNSCPGIFCFSMLYSAFNDYERDGWAYFGSRLVLAAFARFHVALFIWMGMFLSCLGVYFVFVCWASLRKQTQHKKLIDGIFASLYLLYAIGLQCCVIKMNFTYGLGGASSIALTMEMIRILMKSYSFIRTTVPTHLGAGGKGTDLSFARYLYFLFAPTLLYRDVYPRSKRIRWGFIVTCLVEMVMIILFASILLENTYIHHFRDYGLKKFTFSRICAISLQYFVVGHITLILICYFWMHNYMNITAELLRFSDRKFYEDWWTASSADEFLRKWNIVVYEWLHLFIYKDCYEHLAPGRRELSRFVTLLLAGFYHDLVICVSFRLFLPMFTLAYVNLILIRNLKSGRIFATFSANEVILFLTIYTIEYYARENCPSASQSVLDVLKPRFLYC</sequence>
<feature type="transmembrane region" description="Helical" evidence="11">
    <location>
        <begin position="36"/>
        <end position="54"/>
    </location>
</feature>
<evidence type="ECO:0000256" key="11">
    <source>
        <dbReference type="SAM" id="Phobius"/>
    </source>
</evidence>
<keyword evidence="4 11" id="KW-0812">Transmembrane</keyword>
<comment type="similarity">
    <text evidence="2 9">Belongs to the membrane-bound acyltransferase family. Sterol o-acyltransferase subfamily.</text>
</comment>
<feature type="transmembrane region" description="Helical" evidence="11">
    <location>
        <begin position="252"/>
        <end position="275"/>
    </location>
</feature>
<feature type="transmembrane region" description="Helical" evidence="11">
    <location>
        <begin position="210"/>
        <end position="231"/>
    </location>
</feature>
<dbReference type="Proteomes" id="UP000327044">
    <property type="component" value="Unassembled WGS sequence"/>
</dbReference>
<dbReference type="EMBL" id="VVIM01000009">
    <property type="protein sequence ID" value="KAB0793101.1"/>
    <property type="molecule type" value="Genomic_DNA"/>
</dbReference>
<protein>
    <recommendedName>
        <fullName evidence="9">O-acyltransferase</fullName>
    </recommendedName>
</protein>
<dbReference type="OrthoDB" id="10039049at2759"/>
<feature type="transmembrane region" description="Helical" evidence="11">
    <location>
        <begin position="340"/>
        <end position="362"/>
    </location>
</feature>
<evidence type="ECO:0000256" key="1">
    <source>
        <dbReference type="ARBA" id="ARBA00004477"/>
    </source>
</evidence>
<keyword evidence="3 9" id="KW-0808">Transferase</keyword>
<evidence type="ECO:0000256" key="7">
    <source>
        <dbReference type="ARBA" id="ARBA00023136"/>
    </source>
</evidence>
<comment type="caution">
    <text evidence="12">The sequence shown here is derived from an EMBL/GenBank/DDBJ whole genome shotgun (WGS) entry which is preliminary data.</text>
</comment>
<comment type="subcellular location">
    <subcellularLocation>
        <location evidence="1 9">Endoplasmic reticulum membrane</location>
        <topology evidence="1 9">Multi-pass membrane protein</topology>
    </subcellularLocation>
</comment>
<keyword evidence="13" id="KW-1185">Reference proteome</keyword>
<keyword evidence="6 11" id="KW-1133">Transmembrane helix</keyword>
<dbReference type="InterPro" id="IPR004299">
    <property type="entry name" value="MBOAT_fam"/>
</dbReference>
<proteinExistence type="inferred from homology"/>
<feature type="transmembrane region" description="Helical" evidence="11">
    <location>
        <begin position="383"/>
        <end position="405"/>
    </location>
</feature>
<reference evidence="12 13" key="1">
    <citation type="journal article" date="2018" name="Elife">
        <title>Firefly genomes illuminate parallel origins of bioluminescence in beetles.</title>
        <authorList>
            <person name="Fallon T.R."/>
            <person name="Lower S.E."/>
            <person name="Chang C.H."/>
            <person name="Bessho-Uehara M."/>
            <person name="Martin G.J."/>
            <person name="Bewick A.J."/>
            <person name="Behringer M."/>
            <person name="Debat H.J."/>
            <person name="Wong I."/>
            <person name="Day J.C."/>
            <person name="Suvorov A."/>
            <person name="Silva C.J."/>
            <person name="Stanger-Hall K.F."/>
            <person name="Hall D.W."/>
            <person name="Schmitz R.J."/>
            <person name="Nelson D.R."/>
            <person name="Lewis S.M."/>
            <person name="Shigenobu S."/>
            <person name="Bybee S.M."/>
            <person name="Larracuente A.M."/>
            <person name="Oba Y."/>
            <person name="Weng J.K."/>
        </authorList>
    </citation>
    <scope>NUCLEOTIDE SEQUENCE [LARGE SCALE GENOMIC DNA]</scope>
    <source>
        <strain evidence="12">1611_PpyrPB1</strain>
        <tissue evidence="12">Whole body</tissue>
    </source>
</reference>
<feature type="transmembrane region" description="Helical" evidence="11">
    <location>
        <begin position="74"/>
        <end position="101"/>
    </location>
</feature>
<dbReference type="GO" id="GO:0008203">
    <property type="term" value="P:cholesterol metabolic process"/>
    <property type="evidence" value="ECO:0007669"/>
    <property type="project" value="TreeGrafter"/>
</dbReference>
<evidence type="ECO:0000256" key="6">
    <source>
        <dbReference type="ARBA" id="ARBA00022989"/>
    </source>
</evidence>
<evidence type="ECO:0000256" key="9">
    <source>
        <dbReference type="PIRNR" id="PIRNR000439"/>
    </source>
</evidence>
<evidence type="ECO:0000256" key="4">
    <source>
        <dbReference type="ARBA" id="ARBA00022692"/>
    </source>
</evidence>
<accession>A0A5N4A705</accession>
<dbReference type="InterPro" id="IPR014371">
    <property type="entry name" value="Oat_ACAT_DAG_ARE"/>
</dbReference>
<evidence type="ECO:0000256" key="3">
    <source>
        <dbReference type="ARBA" id="ARBA00022679"/>
    </source>
</evidence>
<dbReference type="PANTHER" id="PTHR10408:SF8">
    <property type="entry name" value="O-ACYLTRANSFERASE"/>
    <property type="match status" value="1"/>
</dbReference>
<evidence type="ECO:0000256" key="5">
    <source>
        <dbReference type="ARBA" id="ARBA00022824"/>
    </source>
</evidence>
<feature type="active site" evidence="10">
    <location>
        <position position="350"/>
    </location>
</feature>
<evidence type="ECO:0000256" key="8">
    <source>
        <dbReference type="ARBA" id="ARBA00023315"/>
    </source>
</evidence>
<evidence type="ECO:0000256" key="10">
    <source>
        <dbReference type="PIRSR" id="PIRSR000439-1"/>
    </source>
</evidence>
<dbReference type="GO" id="GO:0005789">
    <property type="term" value="C:endoplasmic reticulum membrane"/>
    <property type="evidence" value="ECO:0007669"/>
    <property type="project" value="UniProtKB-SubCell"/>
</dbReference>
<dbReference type="Pfam" id="PF03062">
    <property type="entry name" value="MBOAT"/>
    <property type="match status" value="1"/>
</dbReference>
<evidence type="ECO:0000313" key="13">
    <source>
        <dbReference type="Proteomes" id="UP000327044"/>
    </source>
</evidence>
<evidence type="ECO:0000256" key="2">
    <source>
        <dbReference type="ARBA" id="ARBA00009010"/>
    </source>
</evidence>